<keyword evidence="2" id="KW-1185">Reference proteome</keyword>
<dbReference type="AlphaFoldDB" id="A0A4Q1K4W7"/>
<reference evidence="2" key="1">
    <citation type="submission" date="2019-01" db="EMBL/GenBank/DDBJ databases">
        <title>Cytophagaceae bacterium strain CAR-16.</title>
        <authorList>
            <person name="Chen W.-M."/>
        </authorList>
    </citation>
    <scope>NUCLEOTIDE SEQUENCE [LARGE SCALE GENOMIC DNA]</scope>
    <source>
        <strain evidence="2">WWJ-16</strain>
    </source>
</reference>
<name>A0A4Q1K4W7_9FLAO</name>
<accession>A0A4Q1K4W7</accession>
<comment type="caution">
    <text evidence="1">The sequence shown here is derived from an EMBL/GenBank/DDBJ whole genome shotgun (WGS) entry which is preliminary data.</text>
</comment>
<sequence>MINIYNKASFRASKIHLKELRNKILNSPHLNDLPNYLKNFIISKIDDILIGDPKKLSRLNTHYYKLQRSRHVRKYDSVLKKIFSFSNFNTNKKEYNLNNLSENISIKYCPYCNRQSTINVTSNSIKPDFDHYFPQAKFPLLGLSFYNLIPCCTICNSRFKIGKVLRLNQYLHPYVDDCMNDFNFTYKYDISSKNLIKIDIKRDILNPLPTKIEKSLSLFKIIETYNAHTDEILDLLKIKQIYNDRYLKILSTQTFSDLKISQEELYRLAFGVYYEKTDFSKRPFSKLKKDILTELNLIR</sequence>
<evidence type="ECO:0000313" key="2">
    <source>
        <dbReference type="Proteomes" id="UP000289857"/>
    </source>
</evidence>
<gene>
    <name evidence="1" type="ORF">EQG61_13165</name>
</gene>
<evidence type="ECO:0008006" key="3">
    <source>
        <dbReference type="Google" id="ProtNLM"/>
    </source>
</evidence>
<dbReference type="Gene3D" id="1.10.30.50">
    <property type="match status" value="1"/>
</dbReference>
<proteinExistence type="predicted"/>
<evidence type="ECO:0000313" key="1">
    <source>
        <dbReference type="EMBL" id="RXR20194.1"/>
    </source>
</evidence>
<dbReference type="Proteomes" id="UP000289857">
    <property type="component" value="Unassembled WGS sequence"/>
</dbReference>
<organism evidence="1 2">
    <name type="scientific">Flavobacterium stagni</name>
    <dbReference type="NCBI Taxonomy" id="2506421"/>
    <lineage>
        <taxon>Bacteria</taxon>
        <taxon>Pseudomonadati</taxon>
        <taxon>Bacteroidota</taxon>
        <taxon>Flavobacteriia</taxon>
        <taxon>Flavobacteriales</taxon>
        <taxon>Flavobacteriaceae</taxon>
        <taxon>Flavobacterium</taxon>
    </lineage>
</organism>
<protein>
    <recommendedName>
        <fullName evidence="3">HNH domain-containing protein</fullName>
    </recommendedName>
</protein>
<dbReference type="RefSeq" id="WP_129462415.1">
    <property type="nucleotide sequence ID" value="NZ_SBKN01000010.1"/>
</dbReference>
<dbReference type="OrthoDB" id="9816185at2"/>
<dbReference type="EMBL" id="SBKN01000010">
    <property type="protein sequence ID" value="RXR20194.1"/>
    <property type="molecule type" value="Genomic_DNA"/>
</dbReference>